<name>A0A553WCV8_9SPHN</name>
<reference evidence="1 2" key="1">
    <citation type="submission" date="2019-07" db="EMBL/GenBank/DDBJ databases">
        <authorList>
            <person name="Park M."/>
        </authorList>
    </citation>
    <scope>NUCLEOTIDE SEQUENCE [LARGE SCALE GENOMIC DNA]</scope>
    <source>
        <strain evidence="1 2">KCTC32445</strain>
    </source>
</reference>
<dbReference type="EMBL" id="VKKU01000002">
    <property type="protein sequence ID" value="TSB02519.1"/>
    <property type="molecule type" value="Genomic_DNA"/>
</dbReference>
<proteinExistence type="predicted"/>
<comment type="caution">
    <text evidence="1">The sequence shown here is derived from an EMBL/GenBank/DDBJ whole genome shotgun (WGS) entry which is preliminary data.</text>
</comment>
<dbReference type="Proteomes" id="UP000320160">
    <property type="component" value="Unassembled WGS sequence"/>
</dbReference>
<keyword evidence="2" id="KW-1185">Reference proteome</keyword>
<evidence type="ECO:0000313" key="2">
    <source>
        <dbReference type="Proteomes" id="UP000320160"/>
    </source>
</evidence>
<dbReference type="RefSeq" id="WP_143777737.1">
    <property type="nucleotide sequence ID" value="NZ_VKKU01000002.1"/>
</dbReference>
<dbReference type="AlphaFoldDB" id="A0A553WCV8"/>
<sequence>MSDLFSDLYRYRQREGKNNYEDWLTECLAAILRALPKEPFSKFMSALTGQSENAIAQIHGDISISTQVTIGRGATRTQRPDLIISIAPMKQQGGCEPSQPWLLFENKVASHVDEQKTEVGDVENQLHRYGYWLQHQKFDRTGLIQGLVFVTHQTPVPEDFITNGSKHPAYETLGRNCTSWSQIACLLKDVCADASEQEHYRTLVAAYWCFLERHGMQDAYPEYRDFSALANFIEVVDPFTKLVNEMIGKLNGLAPSNGRVVWASADAEGGSFNAYRFLAKTERYDSNTYVATGIWFPDRGEGLYLEEIEEQTGRPVSFAPKVYIQLANEKDDALLALEGKPDKDWYRIYSDFFTFRDVASFPPEPSACSNAILNWVEIEGAKLKVLLAR</sequence>
<dbReference type="OrthoDB" id="7399267at2"/>
<gene>
    <name evidence="1" type="ORF">FOM92_15675</name>
</gene>
<accession>A0A553WCV8</accession>
<protein>
    <recommendedName>
        <fullName evidence="3">PD-(D/E)XK nuclease family protein</fullName>
    </recommendedName>
</protein>
<organism evidence="1 2">
    <name type="scientific">Sphingorhabdus contaminans</name>
    <dbReference type="NCBI Taxonomy" id="1343899"/>
    <lineage>
        <taxon>Bacteria</taxon>
        <taxon>Pseudomonadati</taxon>
        <taxon>Pseudomonadota</taxon>
        <taxon>Alphaproteobacteria</taxon>
        <taxon>Sphingomonadales</taxon>
        <taxon>Sphingomonadaceae</taxon>
        <taxon>Sphingorhabdus</taxon>
    </lineage>
</organism>
<evidence type="ECO:0000313" key="1">
    <source>
        <dbReference type="EMBL" id="TSB02519.1"/>
    </source>
</evidence>
<evidence type="ECO:0008006" key="3">
    <source>
        <dbReference type="Google" id="ProtNLM"/>
    </source>
</evidence>